<evidence type="ECO:0000256" key="3">
    <source>
        <dbReference type="ARBA" id="ARBA00022679"/>
    </source>
</evidence>
<dbReference type="SMART" id="SM00396">
    <property type="entry name" value="ZnF_UBR1"/>
    <property type="match status" value="1"/>
</dbReference>
<comment type="pathway">
    <text evidence="2 10">Protein modification; protein ubiquitination.</text>
</comment>
<keyword evidence="3 10" id="KW-0808">Transferase</keyword>
<evidence type="ECO:0000256" key="7">
    <source>
        <dbReference type="ARBA" id="ARBA00022833"/>
    </source>
</evidence>
<evidence type="ECO:0000256" key="5">
    <source>
        <dbReference type="ARBA" id="ARBA00022771"/>
    </source>
</evidence>
<dbReference type="EMBL" id="WRXP01002065">
    <property type="protein sequence ID" value="KAF1001927.1"/>
    <property type="molecule type" value="Genomic_DNA"/>
</dbReference>
<dbReference type="PROSITE" id="PS51157">
    <property type="entry name" value="ZF_UBR"/>
    <property type="match status" value="1"/>
</dbReference>
<evidence type="ECO:0000256" key="4">
    <source>
        <dbReference type="ARBA" id="ARBA00022723"/>
    </source>
</evidence>
<accession>A0A6L5BAR9</accession>
<dbReference type="EC" id="2.3.2.27" evidence="10"/>
<dbReference type="Proteomes" id="UP000593563">
    <property type="component" value="Unassembled WGS sequence"/>
</dbReference>
<dbReference type="UniPathway" id="UPA00143"/>
<keyword evidence="14" id="KW-1185">Reference proteome</keyword>
<comment type="function">
    <text evidence="10">Ubiquitin ligase protein which is a component of the N-end rule pathway. Recognizes and binds to proteins bearing specific N-terminal residues that are destabilizing according to the N-end rule, leading to their ubiquitination and subsequent degradation.</text>
</comment>
<dbReference type="GO" id="GO:0061630">
    <property type="term" value="F:ubiquitin protein ligase activity"/>
    <property type="evidence" value="ECO:0007669"/>
    <property type="project" value="UniProtKB-UniRule"/>
</dbReference>
<dbReference type="InterPro" id="IPR039164">
    <property type="entry name" value="UBR1-like"/>
</dbReference>
<comment type="similarity">
    <text evidence="8 10">Belongs to the E3 ubiquitin-protein ligase UBR1-like family.</text>
</comment>
<evidence type="ECO:0000256" key="8">
    <source>
        <dbReference type="ARBA" id="ARBA00046341"/>
    </source>
</evidence>
<dbReference type="PANTHER" id="PTHR21497:SF53">
    <property type="entry name" value="E3 UBIQUITIN-PROTEIN LIGASE PRT6"/>
    <property type="match status" value="1"/>
</dbReference>
<dbReference type="Gene3D" id="2.10.110.30">
    <property type="match status" value="1"/>
</dbReference>
<evidence type="ECO:0000313" key="13">
    <source>
        <dbReference type="EMBL" id="KAF1001927.1"/>
    </source>
</evidence>
<keyword evidence="4 10" id="KW-0479">Metal-binding</keyword>
<evidence type="ECO:0000256" key="1">
    <source>
        <dbReference type="ARBA" id="ARBA00000900"/>
    </source>
</evidence>
<comment type="caution">
    <text evidence="13">The sequence shown here is derived from an EMBL/GenBank/DDBJ whole genome shotgun (WGS) entry which is preliminary data.</text>
</comment>
<dbReference type="PANTHER" id="PTHR21497">
    <property type="entry name" value="UBIQUITIN LIGASE E3 ALPHA-RELATED"/>
    <property type="match status" value="1"/>
</dbReference>
<dbReference type="InterPro" id="IPR003126">
    <property type="entry name" value="Znf_UBR"/>
</dbReference>
<comment type="catalytic activity">
    <reaction evidence="1 10">
        <text>S-ubiquitinyl-[E2 ubiquitin-conjugating enzyme]-L-cysteine + [acceptor protein]-L-lysine = [E2 ubiquitin-conjugating enzyme]-L-cysteine + N(6)-ubiquitinyl-[acceptor protein]-L-lysine.</text>
        <dbReference type="EC" id="2.3.2.27"/>
    </reaction>
</comment>
<dbReference type="InterPro" id="IPR044046">
    <property type="entry name" value="E3_ligase_UBR-like_C"/>
</dbReference>
<evidence type="ECO:0000313" key="14">
    <source>
        <dbReference type="Proteomes" id="UP000593563"/>
    </source>
</evidence>
<evidence type="ECO:0000256" key="10">
    <source>
        <dbReference type="RuleBase" id="RU366018"/>
    </source>
</evidence>
<dbReference type="CDD" id="cd16482">
    <property type="entry name" value="RING-H2_UBR1-like"/>
    <property type="match status" value="1"/>
</dbReference>
<dbReference type="Pfam" id="PF18995">
    <property type="entry name" value="PRT6_C"/>
    <property type="match status" value="1"/>
</dbReference>
<evidence type="ECO:0000256" key="9">
    <source>
        <dbReference type="PROSITE-ProRule" id="PRU00508"/>
    </source>
</evidence>
<feature type="region of interest" description="Disordered" evidence="11">
    <location>
        <begin position="1390"/>
        <end position="1416"/>
    </location>
</feature>
<evidence type="ECO:0000256" key="11">
    <source>
        <dbReference type="SAM" id="MobiDB-lite"/>
    </source>
</evidence>
<gene>
    <name evidence="13" type="ORF">AG4045_025476</name>
</gene>
<keyword evidence="6 10" id="KW-0833">Ubl conjugation pathway</keyword>
<feature type="zinc finger region" description="UBR-type" evidence="9">
    <location>
        <begin position="123"/>
        <end position="193"/>
    </location>
</feature>
<feature type="region of interest" description="Disordered" evidence="11">
    <location>
        <begin position="1134"/>
        <end position="1155"/>
    </location>
</feature>
<evidence type="ECO:0000256" key="2">
    <source>
        <dbReference type="ARBA" id="ARBA00004906"/>
    </source>
</evidence>
<keyword evidence="5 10" id="KW-0863">Zinc-finger</keyword>
<evidence type="ECO:0000259" key="12">
    <source>
        <dbReference type="PROSITE" id="PS51157"/>
    </source>
</evidence>
<reference evidence="13" key="1">
    <citation type="submission" date="2020-01" db="EMBL/GenBank/DDBJ databases">
        <title>The Celery Genome Sequence Reveals Sequential Paleo-tetraploidization, Resistance Gene Elimination, Karyotype Evolution, and Functional Innovation in Apiales.</title>
        <authorList>
            <person name="Song X."/>
        </authorList>
    </citation>
    <scope>NUCLEOTIDE SEQUENCE</scope>
    <source>
        <tissue evidence="13">Leaf</tissue>
    </source>
</reference>
<proteinExistence type="inferred from homology"/>
<feature type="domain" description="UBR-type" evidence="12">
    <location>
        <begin position="123"/>
        <end position="193"/>
    </location>
</feature>
<sequence length="2064" mass="230878">MDIDSPPPPEPNSLSPQFRVVRRLALQGVPEENFELLQPGLVAYVKENKFRVPELVSAILPTDDEALETAAAEARQDSAETWVGPNLQDQFSESMIWLQWLMFEREPGIALNYLANLNVGQRGVCGAVWGDNDIAYRCRTCEHDPTCAICVPCFQNGDHQDHDYSIIYTGGGCCDCGDVTAWKRDGFCSKHKGAEKIQPLPQEFADSVGPVLESLLLCWKKKLQFTENMSLQSSIAKGFSNITNELTCAIVDMLLSFCQYSESLLCFVSGRVYSLDGLLDILVRAERFLGDAATKKLHNLLLKLLGEPLFKYEFAKVFLSYYPTVVNEVVKECDDKILKKYPLLSTFSVQIFTVPTLTPRLVKEVNLLSILLECLGEIFRSCEGDDFRLQVSTWANLYEMTLRVVEDIRFIMSHSVVPKYVARDRHDISRTWMKLLAFVQGMSPEKRETGIHIEEENDSMHLPFVLGHSIANIHSLLVAGAFSDSSIEDADCELSSDTYSQDFDDQDSQRHAKVGRLSHESNVSSVSGRSSTVDYARKTAEITSNIFPVPTSASLLLFECLRAIENWLVVDNTSIPFLNILSPKITSNSGKKFFALKRTLSDIKKGKLRPNHTHFLTGNETSTGKVRSKQNSLQSDFLNGLNLEGALGMEQETGSTSVGDKAIDWEHMNEALRALSLSDWPDISYDVSSQDISLHIPLHRLLSLILQIAFRRCYGDKSPPTITAGTDQLAVIRRDFFGHVLGGCHPHGFSAFVMEHPLRIRVFCAEVHAGMWRKNGDAAILSCEWYRSVRWSEQGLELDLFLLQCCAALAPSDLYVNRIIDRFGLSSYLSLDLERSSEYEPILMQEMLSLIIQIVKERRFCGLTPAECLQRELIYKLSTGDSTHSQLVKSLPRDLSKVGTLQEILDKVAVYSNPSGINQGMYKLRLAYWKELDLYHPRWTSRDLQVAEERYLRFCNVSALATQLPKWTKIYQPLHGLAQIATSKPVLELIRATLYYAVFTDKSVASRAPDGVLVIALHLLSLAIDICYAWKESGEWSNTSVDSVPILALAGEEIRTGTSTGYNGHSLLSLLVSLMRIHRLENPENLVESGSLNLSSLIDNLLKKFAELDHGCMTRLQRFAPEVVNQLLQAKSNSDKSITASDSESDRRKAKARERQAAILEKMRAQQSKFMASVKSSADECLDANKAVPEVSSSDAGPEPEDSEQIICSLCHDTKSKSPLSFLILLQKSRLLGLVDRGPPLWDQLEKKYVTTSMHATGAASSRSNVSTISELSSSQLMHLIQNAVNEFASHAQPREVDAFLDFVRARFPATNIQLPDSLDVRREGDLPSLESLEEHMYVLIRAAKHENLLHLDIVDNTESSAARDDVMTRNEEAKTLLLGKYIAAFSKESLDNPSPSSSATSHNEKPQSKSTMAPQAYDGFGPSDCDGIYLSSCGHAVHQACLDRYLSSLKDRYIRRIVFEGGHIVDPDQGEFLCPVCRGLANSVLPALPRDSEKLCRLPMATTLGRPDSADDITLCSAGVHSLYLQQASALVLSAAEISGRDEIIKATPMQHNGKIRPNPESVFRVLCGMYFPGKDKIIGSGRVSQSMIMWDTLKYSIMSTEIAARSHRTSLSPEYSQTALLKELKSSSGFILSLLLKNVQKTRTKDALSFLLRLKGIKLFAESLCSGSSVEKFSSHPCRQGGNMLCILENAETEIRYPDIQFWARASDPILARDAFSSLMWILFCLPWPTLVCEESFLSLVHIFYAVTITQAILTHHGKRQCNITELGYHDCLISDVYKHMGESGVPPLSFIPNYTDTYSDIKNVIRSISFPYLRRCALLWKVINSSMPVPFSHGAHVLESSSNATDVTMGYETDCTLEEFTEVEELEKMFKIPPVHVVLRDKMLRSLASKWLHHFTQERDVRSLQCTTKLSPAVPYKLMVLPHLYQDLLQRYIKQNCHLCGKVPDDPALCLLCGDLCSPNWKPCCKKSGCQAHAMICGAGTGVFLLIRKTTIVLQRSARQAPWPSPYLDMYGEEDIEMHRGKPLFLNLERYAALTYMVATHGLDRSSKVLRQTTVGGFFML</sequence>
<name>A0A6L5BAR9_APIGR</name>
<dbReference type="GO" id="GO:0000151">
    <property type="term" value="C:ubiquitin ligase complex"/>
    <property type="evidence" value="ECO:0007669"/>
    <property type="project" value="TreeGrafter"/>
</dbReference>
<dbReference type="GO" id="GO:0005737">
    <property type="term" value="C:cytoplasm"/>
    <property type="evidence" value="ECO:0007669"/>
    <property type="project" value="TreeGrafter"/>
</dbReference>
<dbReference type="GO" id="GO:0071596">
    <property type="term" value="P:ubiquitin-dependent protein catabolic process via the N-end rule pathway"/>
    <property type="evidence" value="ECO:0007669"/>
    <property type="project" value="UniProtKB-UniRule"/>
</dbReference>
<protein>
    <recommendedName>
        <fullName evidence="10">E3 ubiquitin-protein ligase</fullName>
        <ecNumber evidence="10">2.3.2.27</ecNumber>
    </recommendedName>
</protein>
<dbReference type="SUPFAM" id="SSF46785">
    <property type="entry name" value="Winged helix' DNA-binding domain"/>
    <property type="match status" value="1"/>
</dbReference>
<dbReference type="Pfam" id="PF02207">
    <property type="entry name" value="zf-UBR"/>
    <property type="match status" value="1"/>
</dbReference>
<dbReference type="GO" id="GO:0016567">
    <property type="term" value="P:protein ubiquitination"/>
    <property type="evidence" value="ECO:0007669"/>
    <property type="project" value="UniProtKB-UniRule"/>
</dbReference>
<keyword evidence="7 10" id="KW-0862">Zinc</keyword>
<feature type="compositionally biased region" description="Polar residues" evidence="11">
    <location>
        <begin position="1392"/>
        <end position="1402"/>
    </location>
</feature>
<organism evidence="13 14">
    <name type="scientific">Apium graveolens</name>
    <name type="common">Celery</name>
    <dbReference type="NCBI Taxonomy" id="4045"/>
    <lineage>
        <taxon>Eukaryota</taxon>
        <taxon>Viridiplantae</taxon>
        <taxon>Streptophyta</taxon>
        <taxon>Embryophyta</taxon>
        <taxon>Tracheophyta</taxon>
        <taxon>Spermatophyta</taxon>
        <taxon>Magnoliopsida</taxon>
        <taxon>eudicotyledons</taxon>
        <taxon>Gunneridae</taxon>
        <taxon>Pentapetalae</taxon>
        <taxon>asterids</taxon>
        <taxon>campanulids</taxon>
        <taxon>Apiales</taxon>
        <taxon>Apiaceae</taxon>
        <taxon>Apioideae</taxon>
        <taxon>apioid superclade</taxon>
        <taxon>Apieae</taxon>
        <taxon>Apium</taxon>
    </lineage>
</organism>
<dbReference type="Pfam" id="PF22960">
    <property type="entry name" value="WHD_UBR1"/>
    <property type="match status" value="1"/>
</dbReference>
<dbReference type="FunFam" id="2.10.110.30:FF:000002">
    <property type="entry name" value="Putative e3 ubiquitin-protein ligase ubr3"/>
    <property type="match status" value="1"/>
</dbReference>
<dbReference type="GO" id="GO:0008270">
    <property type="term" value="F:zinc ion binding"/>
    <property type="evidence" value="ECO:0007669"/>
    <property type="project" value="UniProtKB-UniRule"/>
</dbReference>
<dbReference type="CDD" id="cd19673">
    <property type="entry name" value="UBR-box_UBR3"/>
    <property type="match status" value="1"/>
</dbReference>
<dbReference type="InterPro" id="IPR036390">
    <property type="entry name" value="WH_DNA-bd_sf"/>
</dbReference>
<evidence type="ECO:0000256" key="6">
    <source>
        <dbReference type="ARBA" id="ARBA00022786"/>
    </source>
</evidence>
<dbReference type="InterPro" id="IPR055194">
    <property type="entry name" value="UBR1-like_WH"/>
</dbReference>